<comment type="caution">
    <text evidence="2">The sequence shown here is derived from an EMBL/GenBank/DDBJ whole genome shotgun (WGS) entry which is preliminary data.</text>
</comment>
<gene>
    <name evidence="2" type="ORF">RHS04_01389</name>
</gene>
<proteinExistence type="predicted"/>
<evidence type="ECO:0000256" key="1">
    <source>
        <dbReference type="SAM" id="Phobius"/>
    </source>
</evidence>
<name>A0A8H7HH68_9AGAM</name>
<keyword evidence="1" id="KW-0812">Transmembrane</keyword>
<feature type="transmembrane region" description="Helical" evidence="1">
    <location>
        <begin position="176"/>
        <end position="198"/>
    </location>
</feature>
<keyword evidence="1" id="KW-0472">Membrane</keyword>
<feature type="transmembrane region" description="Helical" evidence="1">
    <location>
        <begin position="135"/>
        <end position="155"/>
    </location>
</feature>
<feature type="transmembrane region" description="Helical" evidence="1">
    <location>
        <begin position="256"/>
        <end position="277"/>
    </location>
</feature>
<dbReference type="Proteomes" id="UP000650582">
    <property type="component" value="Unassembled WGS sequence"/>
</dbReference>
<evidence type="ECO:0008006" key="4">
    <source>
        <dbReference type="Google" id="ProtNLM"/>
    </source>
</evidence>
<dbReference type="EMBL" id="JACYCC010000025">
    <property type="protein sequence ID" value="KAF8684563.1"/>
    <property type="molecule type" value="Genomic_DNA"/>
</dbReference>
<accession>A0A8H7HH68</accession>
<reference evidence="2" key="1">
    <citation type="submission" date="2020-09" db="EMBL/GenBank/DDBJ databases">
        <title>Comparative genome analyses of four rice-infecting Rhizoctonia solani isolates reveal extensive enrichment of homogalacturonan modification genes.</title>
        <authorList>
            <person name="Lee D.-Y."/>
            <person name="Jeon J."/>
            <person name="Kim K.-T."/>
            <person name="Cheong K."/>
            <person name="Song H."/>
            <person name="Choi G."/>
            <person name="Ko J."/>
            <person name="Opiyo S.O."/>
            <person name="Zuo S."/>
            <person name="Madhav S."/>
            <person name="Lee Y.-H."/>
            <person name="Wang G.-L."/>
        </authorList>
    </citation>
    <scope>NUCLEOTIDE SEQUENCE</scope>
    <source>
        <strain evidence="2">AG1-IA YN-7</strain>
    </source>
</reference>
<organism evidence="2 3">
    <name type="scientific">Rhizoctonia solani</name>
    <dbReference type="NCBI Taxonomy" id="456999"/>
    <lineage>
        <taxon>Eukaryota</taxon>
        <taxon>Fungi</taxon>
        <taxon>Dikarya</taxon>
        <taxon>Basidiomycota</taxon>
        <taxon>Agaricomycotina</taxon>
        <taxon>Agaricomycetes</taxon>
        <taxon>Cantharellales</taxon>
        <taxon>Ceratobasidiaceae</taxon>
        <taxon>Rhizoctonia</taxon>
    </lineage>
</organism>
<evidence type="ECO:0000313" key="2">
    <source>
        <dbReference type="EMBL" id="KAF8684563.1"/>
    </source>
</evidence>
<evidence type="ECO:0000313" key="3">
    <source>
        <dbReference type="Proteomes" id="UP000650582"/>
    </source>
</evidence>
<sequence length="311" mass="34778">MSKPSDDNTGTYGLQEIDQEYGDSHAKSDSLAHVPGELDCSSRIRTPTLARPWWMLGFEKWTSLVVFFGGAIMGYSLAKAPMMSFDELLKRFVPGEGYWFEQRFWKISIMIHIFASLRAGIAGRRGQGGDLNTQSAFYMLASGAACAVIIGCVEARRGALDAHREWMIRAWFYNGALVTTNITALISAHVITAINTYYSLWRCAEVEYVLESSNALAQAYPQCATSNALSNPHNIYVSVHASWREGRLGRGSAIRASYGMALWIAMILHGVGIELYLRMTLRESKKLRELSEQKGIAPEQTELRSLRKTSW</sequence>
<dbReference type="AlphaFoldDB" id="A0A8H7HH68"/>
<keyword evidence="1" id="KW-1133">Transmembrane helix</keyword>
<protein>
    <recommendedName>
        <fullName evidence="4">Transmembrane protein</fullName>
    </recommendedName>
</protein>
<feature type="transmembrane region" description="Helical" evidence="1">
    <location>
        <begin position="61"/>
        <end position="82"/>
    </location>
</feature>